<name>A0A9P0EWH1_BEMTA</name>
<dbReference type="KEGG" id="btab:109044762"/>
<accession>A0A9P0EWH1</accession>
<dbReference type="CDD" id="cd01670">
    <property type="entry name" value="Death"/>
    <property type="match status" value="1"/>
</dbReference>
<dbReference type="Pfam" id="PF11957">
    <property type="entry name" value="efThoc1"/>
    <property type="match status" value="1"/>
</dbReference>
<evidence type="ECO:0000259" key="2">
    <source>
        <dbReference type="SMART" id="SM00005"/>
    </source>
</evidence>
<sequence length="666" mass="77553">MSRMSLDCMKAEYLKELQDNPLDVQLVNVLHKKFQQFSSIDHDKHAVVDQVLRDHLLNFLTIKTLQKGEMISAFEVHLNICIEACKRDMCSPTMPILLLGDIFDTSTLDVCEKLFSFVERNVNVWKEEMFFTACKNNLLRMCNDLLRRLSRSQNTVFCGRILLFLAKFFSFSERSGLNIISEFNLENVTEYSTTSFEKMDVQEDAEAEVNNKLKVDFNLYTKFWALQDYFRNPTLCYNKVQWKTFTSYCSCVLTAFKNFKLDDINVSKDSLSMSIESQLQGQHYFAKFLTNQKLLELELSDVNFRRYILVQCLILFQYLTSPVKFKMDNAELKPDQLDWIKTITEQVYSLLHETPPDGVLFVETIKHIFQREEHWNNWKNEGCAEFKKPEPPAVMDEKSDFELTKNRTKKTDSRLLGDIIKGAAEKKQFYLGNSELDKLWNHAADNLESCKAKQRDFLPSIESYFEEAAKEADPSLMIEDQYKKVNDGNFGWRALRLLARRSPYFFVQSNNPINTLPEYLDIMIKKIFKERHTKVHVVDGVKTEPEQENTNTVEMTETGNMDEDLIKSDDKASKSDQKKPVLVTKEHLDSVASLVANNWRGLGRRLGLQPDEIEFISSQRPTDEERARHLLQLWIEMDDEPLVDDLVYVLEGLEMTAACQLLKSLN</sequence>
<gene>
    <name evidence="3" type="ORF">BEMITA_LOCUS1365</name>
</gene>
<dbReference type="InterPro" id="IPR011029">
    <property type="entry name" value="DEATH-like_dom_sf"/>
</dbReference>
<dbReference type="SMART" id="SM00005">
    <property type="entry name" value="DEATH"/>
    <property type="match status" value="1"/>
</dbReference>
<dbReference type="EMBL" id="OU963862">
    <property type="protein sequence ID" value="CAH0381746.1"/>
    <property type="molecule type" value="Genomic_DNA"/>
</dbReference>
<dbReference type="PANTHER" id="PTHR13265">
    <property type="entry name" value="THO COMPLEX SUBUNIT 1"/>
    <property type="match status" value="1"/>
</dbReference>
<dbReference type="Pfam" id="PF00531">
    <property type="entry name" value="Death"/>
    <property type="match status" value="1"/>
</dbReference>
<feature type="compositionally biased region" description="Polar residues" evidence="1">
    <location>
        <begin position="548"/>
        <end position="559"/>
    </location>
</feature>
<evidence type="ECO:0000313" key="4">
    <source>
        <dbReference type="Proteomes" id="UP001152759"/>
    </source>
</evidence>
<dbReference type="AlphaFoldDB" id="A0A9P0EWH1"/>
<reference evidence="3" key="1">
    <citation type="submission" date="2021-12" db="EMBL/GenBank/DDBJ databases">
        <authorList>
            <person name="King R."/>
        </authorList>
    </citation>
    <scope>NUCLEOTIDE SEQUENCE</scope>
</reference>
<feature type="domain" description="Death" evidence="2">
    <location>
        <begin position="574"/>
        <end position="666"/>
    </location>
</feature>
<dbReference type="Proteomes" id="UP001152759">
    <property type="component" value="Chromosome 1"/>
</dbReference>
<proteinExistence type="predicted"/>
<dbReference type="InterPro" id="IPR021861">
    <property type="entry name" value="THO_THOC1"/>
</dbReference>
<dbReference type="SUPFAM" id="SSF47986">
    <property type="entry name" value="DEATH domain"/>
    <property type="match status" value="1"/>
</dbReference>
<evidence type="ECO:0000256" key="1">
    <source>
        <dbReference type="SAM" id="MobiDB-lite"/>
    </source>
</evidence>
<dbReference type="GO" id="GO:0000445">
    <property type="term" value="C:THO complex part of transcription export complex"/>
    <property type="evidence" value="ECO:0007669"/>
    <property type="project" value="TreeGrafter"/>
</dbReference>
<keyword evidence="4" id="KW-1185">Reference proteome</keyword>
<feature type="region of interest" description="Disordered" evidence="1">
    <location>
        <begin position="543"/>
        <end position="563"/>
    </location>
</feature>
<dbReference type="PANTHER" id="PTHR13265:SF0">
    <property type="entry name" value="HPR1"/>
    <property type="match status" value="1"/>
</dbReference>
<evidence type="ECO:0000313" key="3">
    <source>
        <dbReference type="EMBL" id="CAH0381746.1"/>
    </source>
</evidence>
<dbReference type="Gene3D" id="1.10.533.10">
    <property type="entry name" value="Death Domain, Fas"/>
    <property type="match status" value="1"/>
</dbReference>
<organism evidence="3 4">
    <name type="scientific">Bemisia tabaci</name>
    <name type="common">Sweetpotato whitefly</name>
    <name type="synonym">Aleurodes tabaci</name>
    <dbReference type="NCBI Taxonomy" id="7038"/>
    <lineage>
        <taxon>Eukaryota</taxon>
        <taxon>Metazoa</taxon>
        <taxon>Ecdysozoa</taxon>
        <taxon>Arthropoda</taxon>
        <taxon>Hexapoda</taxon>
        <taxon>Insecta</taxon>
        <taxon>Pterygota</taxon>
        <taxon>Neoptera</taxon>
        <taxon>Paraneoptera</taxon>
        <taxon>Hemiptera</taxon>
        <taxon>Sternorrhyncha</taxon>
        <taxon>Aleyrodoidea</taxon>
        <taxon>Aleyrodidae</taxon>
        <taxon>Aleyrodinae</taxon>
        <taxon>Bemisia</taxon>
    </lineage>
</organism>
<dbReference type="GO" id="GO:0006406">
    <property type="term" value="P:mRNA export from nucleus"/>
    <property type="evidence" value="ECO:0007669"/>
    <property type="project" value="TreeGrafter"/>
</dbReference>
<dbReference type="GO" id="GO:0007165">
    <property type="term" value="P:signal transduction"/>
    <property type="evidence" value="ECO:0007669"/>
    <property type="project" value="InterPro"/>
</dbReference>
<protein>
    <recommendedName>
        <fullName evidence="2">Death domain-containing protein</fullName>
    </recommendedName>
</protein>
<dbReference type="InterPro" id="IPR000488">
    <property type="entry name" value="Death_dom"/>
</dbReference>